<feature type="transmembrane region" description="Helical" evidence="1">
    <location>
        <begin position="45"/>
        <end position="66"/>
    </location>
</feature>
<accession>A0A829HFH1</accession>
<sequence>MKKIIFPILSIILVIIIFFGLPLIYEFMIPHSSVCAEGCAPAFRKFVFSFGLISLIIAPILGYLLAKKTVNRKNIYSFLAFYLMIYLVIVWYSTGYGYGLNLSY</sequence>
<protein>
    <submittedName>
        <fullName evidence="2">Uncharacterized protein</fullName>
    </submittedName>
</protein>
<keyword evidence="1" id="KW-0472">Membrane</keyword>
<gene>
    <name evidence="2" type="ORF">F957_02729</name>
</gene>
<name>A0A829HFH1_9GAMM</name>
<feature type="transmembrane region" description="Helical" evidence="1">
    <location>
        <begin position="78"/>
        <end position="98"/>
    </location>
</feature>
<feature type="transmembrane region" description="Helical" evidence="1">
    <location>
        <begin position="5"/>
        <end position="25"/>
    </location>
</feature>
<dbReference type="Proteomes" id="UP000014523">
    <property type="component" value="Unassembled WGS sequence"/>
</dbReference>
<comment type="caution">
    <text evidence="2">The sequence shown here is derived from an EMBL/GenBank/DDBJ whole genome shotgun (WGS) entry which is preliminary data.</text>
</comment>
<evidence type="ECO:0000313" key="3">
    <source>
        <dbReference type="Proteomes" id="UP000014523"/>
    </source>
</evidence>
<evidence type="ECO:0000256" key="1">
    <source>
        <dbReference type="SAM" id="Phobius"/>
    </source>
</evidence>
<evidence type="ECO:0000313" key="2">
    <source>
        <dbReference type="EMBL" id="EPF77557.1"/>
    </source>
</evidence>
<dbReference type="EMBL" id="ATGG01000020">
    <property type="protein sequence ID" value="EPF77557.1"/>
    <property type="molecule type" value="Genomic_DNA"/>
</dbReference>
<organism evidence="2 3">
    <name type="scientific">Acinetobacter gyllenbergii CIP 110306 = MTCC 11365</name>
    <dbReference type="NCBI Taxonomy" id="1217657"/>
    <lineage>
        <taxon>Bacteria</taxon>
        <taxon>Pseudomonadati</taxon>
        <taxon>Pseudomonadota</taxon>
        <taxon>Gammaproteobacteria</taxon>
        <taxon>Moraxellales</taxon>
        <taxon>Moraxellaceae</taxon>
        <taxon>Acinetobacter</taxon>
    </lineage>
</organism>
<keyword evidence="3" id="KW-1185">Reference proteome</keyword>
<proteinExistence type="predicted"/>
<dbReference type="AlphaFoldDB" id="A0A829HFH1"/>
<keyword evidence="1" id="KW-1133">Transmembrane helix</keyword>
<keyword evidence="1" id="KW-0812">Transmembrane</keyword>
<reference evidence="2 3" key="1">
    <citation type="submission" date="2013-06" db="EMBL/GenBank/DDBJ databases">
        <title>The Genome Sequence of Acinetobacter gyllenbergii CIP 110306.</title>
        <authorList>
            <consortium name="The Broad Institute Genome Sequencing Platform"/>
            <consortium name="The Broad Institute Genome Sequencing Center for Infectious Disease"/>
            <person name="Cerqueira G."/>
            <person name="Feldgarden M."/>
            <person name="Courvalin P."/>
            <person name="Perichon B."/>
            <person name="Grillot-Courvalin C."/>
            <person name="Clermont D."/>
            <person name="Rocha E."/>
            <person name="Yoon E.-J."/>
            <person name="Nemec A."/>
            <person name="Young S.K."/>
            <person name="Zeng Q."/>
            <person name="Gargeya S."/>
            <person name="Fitzgerald M."/>
            <person name="Abouelleil A."/>
            <person name="Alvarado L."/>
            <person name="Berlin A.M."/>
            <person name="Chapman S.B."/>
            <person name="Dewar J."/>
            <person name="Goldberg J."/>
            <person name="Griggs A."/>
            <person name="Gujja S."/>
            <person name="Hansen M."/>
            <person name="Howarth C."/>
            <person name="Imamovic A."/>
            <person name="Larimer J."/>
            <person name="McCowan C."/>
            <person name="Murphy C."/>
            <person name="Pearson M."/>
            <person name="Priest M."/>
            <person name="Roberts A."/>
            <person name="Saif S."/>
            <person name="Shea T."/>
            <person name="Sykes S."/>
            <person name="Wortman J."/>
            <person name="Nusbaum C."/>
            <person name="Birren B."/>
        </authorList>
    </citation>
    <scope>NUCLEOTIDE SEQUENCE [LARGE SCALE GENOMIC DNA]</scope>
    <source>
        <strain evidence="2 3">CIP 110306</strain>
    </source>
</reference>